<evidence type="ECO:0000256" key="2">
    <source>
        <dbReference type="ARBA" id="ARBA00023002"/>
    </source>
</evidence>
<proteinExistence type="inferred from homology"/>
<dbReference type="EMBL" id="JADBEB010000001">
    <property type="protein sequence ID" value="MBE1489683.1"/>
    <property type="molecule type" value="Genomic_DNA"/>
</dbReference>
<dbReference type="RefSeq" id="WP_192769111.1">
    <property type="nucleotide sequence ID" value="NZ_JADBEB010000001.1"/>
</dbReference>
<organism evidence="3 4">
    <name type="scientific">Plantactinospora soyae</name>
    <dbReference type="NCBI Taxonomy" id="1544732"/>
    <lineage>
        <taxon>Bacteria</taxon>
        <taxon>Bacillati</taxon>
        <taxon>Actinomycetota</taxon>
        <taxon>Actinomycetes</taxon>
        <taxon>Micromonosporales</taxon>
        <taxon>Micromonosporaceae</taxon>
        <taxon>Plantactinospora</taxon>
    </lineage>
</organism>
<name>A0A927MDE6_9ACTN</name>
<dbReference type="AlphaFoldDB" id="A0A927MDE6"/>
<keyword evidence="2" id="KW-0560">Oxidoreductase</keyword>
<dbReference type="PROSITE" id="PS51257">
    <property type="entry name" value="PROKAR_LIPOPROTEIN"/>
    <property type="match status" value="1"/>
</dbReference>
<dbReference type="Proteomes" id="UP000649753">
    <property type="component" value="Unassembled WGS sequence"/>
</dbReference>
<dbReference type="PROSITE" id="PS00061">
    <property type="entry name" value="ADH_SHORT"/>
    <property type="match status" value="1"/>
</dbReference>
<dbReference type="Gene3D" id="3.40.50.720">
    <property type="entry name" value="NAD(P)-binding Rossmann-like Domain"/>
    <property type="match status" value="1"/>
</dbReference>
<dbReference type="InterPro" id="IPR036291">
    <property type="entry name" value="NAD(P)-bd_dom_sf"/>
</dbReference>
<dbReference type="Pfam" id="PF13561">
    <property type="entry name" value="adh_short_C2"/>
    <property type="match status" value="1"/>
</dbReference>
<comment type="caution">
    <text evidence="3">The sequence shown here is derived from an EMBL/GenBank/DDBJ whole genome shotgun (WGS) entry which is preliminary data.</text>
</comment>
<dbReference type="SUPFAM" id="SSF51735">
    <property type="entry name" value="NAD(P)-binding Rossmann-fold domains"/>
    <property type="match status" value="1"/>
</dbReference>
<dbReference type="PRINTS" id="PR00081">
    <property type="entry name" value="GDHRDH"/>
</dbReference>
<reference evidence="3" key="1">
    <citation type="submission" date="2020-10" db="EMBL/GenBank/DDBJ databases">
        <title>Sequencing the genomes of 1000 actinobacteria strains.</title>
        <authorList>
            <person name="Klenk H.-P."/>
        </authorList>
    </citation>
    <scope>NUCLEOTIDE SEQUENCE</scope>
    <source>
        <strain evidence="3">DSM 46832</strain>
    </source>
</reference>
<accession>A0A927MDE6</accession>
<dbReference type="PANTHER" id="PTHR24321">
    <property type="entry name" value="DEHYDROGENASES, SHORT CHAIN"/>
    <property type="match status" value="1"/>
</dbReference>
<dbReference type="InterPro" id="IPR002347">
    <property type="entry name" value="SDR_fam"/>
</dbReference>
<protein>
    <submittedName>
        <fullName evidence="3">NAD(P)-dependent dehydrogenase (Short-subunit alcohol dehydrogenase family)</fullName>
    </submittedName>
</protein>
<keyword evidence="4" id="KW-1185">Reference proteome</keyword>
<evidence type="ECO:0000313" key="4">
    <source>
        <dbReference type="Proteomes" id="UP000649753"/>
    </source>
</evidence>
<dbReference type="GO" id="GO:0016491">
    <property type="term" value="F:oxidoreductase activity"/>
    <property type="evidence" value="ECO:0007669"/>
    <property type="project" value="UniProtKB-KW"/>
</dbReference>
<dbReference type="CDD" id="cd05233">
    <property type="entry name" value="SDR_c"/>
    <property type="match status" value="1"/>
</dbReference>
<dbReference type="InterPro" id="IPR020904">
    <property type="entry name" value="Sc_DH/Rdtase_CS"/>
</dbReference>
<evidence type="ECO:0000313" key="3">
    <source>
        <dbReference type="EMBL" id="MBE1489683.1"/>
    </source>
</evidence>
<sequence>MRVLVCGATGGIGSACVDLLAGRGDQVVGVDRDSIDITVPGGAERAVAYALETLGGLDGVVHAIGMSGRRLGDGPVSVCTDDGWREVSRVNLDSVFWLLRACLPVLSANGGGSVAVVGSALARALDADFLTAAYAASKSAVEALVRVAAFEGASAGVRVNVVAPGLVDTPMASRAVADPRISARLGSLMPLGGTVVAPRDVAEAVGWLLAPESARVTGAVVPVDGGWTLR</sequence>
<evidence type="ECO:0000256" key="1">
    <source>
        <dbReference type="ARBA" id="ARBA00006484"/>
    </source>
</evidence>
<comment type="similarity">
    <text evidence="1">Belongs to the short-chain dehydrogenases/reductases (SDR) family.</text>
</comment>
<gene>
    <name evidence="3" type="ORF">H4W31_005321</name>
</gene>
<dbReference type="PANTHER" id="PTHR24321:SF8">
    <property type="entry name" value="ESTRADIOL 17-BETA-DEHYDROGENASE 8-RELATED"/>
    <property type="match status" value="1"/>
</dbReference>